<sequence>MAYEKVLGLDSLDLVDCYVYASRAQGHIPKTSSARVSEAAGAEVELLWRLAENESLTSPQWLRLAHLYRNRPDVLASPRIRECFLHRLLDRAGESFEKEERLVREVLITVGADVLPILRERLRTEPLRYFTTCEAAGFMTGEQSRQFLIDLALGMRDGAVTATLLEPLRRRLHADGVGPEGMQRQAPAFRDYALRVLDDTDEFFTAREEALSFLRWGRFALSPRERARMGEIREDLQQLRLVCGETYRRDLVAEVGERFARDLSASALAGPGTPLAVPGVRTFIHDGLFSAERVDRLTASVLVGPWQLSGVLGTSLGSVVSQSVDKNDYGVQRAAVRFLTKLTRPEALEPIRAMGWSQVRDDSVRLTIGWALGAGSQERDCALLRHLGQSATTTATRRVVALSAARLGAWPLLEDLAKTWDSVAAGEAQRLIGQQ</sequence>
<organism evidence="1 2">
    <name type="scientific">Streptomyces resistomycificus</name>
    <dbReference type="NCBI Taxonomy" id="67356"/>
    <lineage>
        <taxon>Bacteria</taxon>
        <taxon>Bacillati</taxon>
        <taxon>Actinomycetota</taxon>
        <taxon>Actinomycetes</taxon>
        <taxon>Kitasatosporales</taxon>
        <taxon>Streptomycetaceae</taxon>
        <taxon>Streptomyces</taxon>
        <taxon>Streptomyces aurantiacus group</taxon>
    </lineage>
</organism>
<dbReference type="AlphaFoldDB" id="A0A0L8L3J0"/>
<dbReference type="EMBL" id="LGUS01000179">
    <property type="protein sequence ID" value="KOG32803.1"/>
    <property type="molecule type" value="Genomic_DNA"/>
</dbReference>
<evidence type="ECO:0000313" key="2">
    <source>
        <dbReference type="Proteomes" id="UP000037251"/>
    </source>
</evidence>
<reference evidence="2" key="1">
    <citation type="submission" date="2015-07" db="EMBL/GenBank/DDBJ databases">
        <authorList>
            <person name="Ju K.-S."/>
            <person name="Doroghazi J.R."/>
            <person name="Metcalf W.W."/>
        </authorList>
    </citation>
    <scope>NUCLEOTIDE SEQUENCE [LARGE SCALE GENOMIC DNA]</scope>
    <source>
        <strain evidence="2">NRRL 2290</strain>
    </source>
</reference>
<proteinExistence type="predicted"/>
<gene>
    <name evidence="1" type="ORF">ADK37_25540</name>
</gene>
<name>A0A0L8L3J0_9ACTN</name>
<dbReference type="PATRIC" id="fig|67356.5.peg.5456"/>
<keyword evidence="2" id="KW-1185">Reference proteome</keyword>
<accession>A0A0L8L3J0</accession>
<evidence type="ECO:0000313" key="1">
    <source>
        <dbReference type="EMBL" id="KOG32803.1"/>
    </source>
</evidence>
<dbReference type="Proteomes" id="UP000037251">
    <property type="component" value="Unassembled WGS sequence"/>
</dbReference>
<comment type="caution">
    <text evidence="1">The sequence shown here is derived from an EMBL/GenBank/DDBJ whole genome shotgun (WGS) entry which is preliminary data.</text>
</comment>
<evidence type="ECO:0008006" key="3">
    <source>
        <dbReference type="Google" id="ProtNLM"/>
    </source>
</evidence>
<protein>
    <recommendedName>
        <fullName evidence="3">HEAT repeat domain-containing protein</fullName>
    </recommendedName>
</protein>